<feature type="transmembrane region" description="Helical" evidence="2">
    <location>
        <begin position="503"/>
        <end position="522"/>
    </location>
</feature>
<dbReference type="OrthoDB" id="10498301at2759"/>
<evidence type="ECO:0008006" key="5">
    <source>
        <dbReference type="Google" id="ProtNLM"/>
    </source>
</evidence>
<evidence type="ECO:0000256" key="2">
    <source>
        <dbReference type="SAM" id="Phobius"/>
    </source>
</evidence>
<evidence type="ECO:0000256" key="1">
    <source>
        <dbReference type="SAM" id="MobiDB-lite"/>
    </source>
</evidence>
<accession>A0A9P3LBW2</accession>
<feature type="transmembrane region" description="Helical" evidence="2">
    <location>
        <begin position="528"/>
        <end position="555"/>
    </location>
</feature>
<sequence>MSSSSQTICPVAAKLKACSQGGCARNHFLVDSAFLEHVVHSSRAREPQTGSSITIEYSAGLSSPWTVRCPRALPNGRVIQTHAHGTTLLYALNALLANASPSHNPVKTWNVHPKTLCDASLTGTCPTGPRCSQSHTLFDSRKIEDFVVRHGYPGHPFSMAYTDSADPLLGRKWRLAMAVEDLGGEPGSLQPWREVSVVHSDVHTALRVLASSIVSGMGLPPDYESEHPATDRISDVHQQAEDQELPPAYEDRSASRRPVRIAGRVRPIAPLPTRARLPDSNPISAPFTFLGSSRDGATRAYGIDLFAPASSPAQNMTFGPGRRRDADPGRSSGTPSLFTRELYDARPGEFPWTTWENTYWLIRSKPPRSRHRRLNAEYSLGLPPAPPIANPDLLDMIDELDNPEASSVRARAIRHTALSCMEHLVRWRIRVPAGYNRDRAVFEAIQNLDRAMPYHHLYANATPANMSVLLMIFHLAVVPPLLWVLDTWLFGRMIWWTIRTAAWAFYCYVYPPVIPCILTAWLTQSRFLMFALLLVLSPSEIYFTVLNFITFGWCFKARVFVVYVKAGAFLYFAILRCFGYPMYLLAIFTSRPQSLS</sequence>
<keyword evidence="2" id="KW-0472">Membrane</keyword>
<keyword evidence="2" id="KW-0812">Transmembrane</keyword>
<gene>
    <name evidence="3" type="ORF">PsYK624_057240</name>
</gene>
<comment type="caution">
    <text evidence="3">The sequence shown here is derived from an EMBL/GenBank/DDBJ whole genome shotgun (WGS) entry which is preliminary data.</text>
</comment>
<proteinExistence type="predicted"/>
<evidence type="ECO:0000313" key="3">
    <source>
        <dbReference type="EMBL" id="GJE89620.1"/>
    </source>
</evidence>
<feature type="transmembrane region" description="Helical" evidence="2">
    <location>
        <begin position="567"/>
        <end position="588"/>
    </location>
</feature>
<feature type="transmembrane region" description="Helical" evidence="2">
    <location>
        <begin position="468"/>
        <end position="491"/>
    </location>
</feature>
<keyword evidence="4" id="KW-1185">Reference proteome</keyword>
<name>A0A9P3LBW2_9APHY</name>
<evidence type="ECO:0000313" key="4">
    <source>
        <dbReference type="Proteomes" id="UP000703269"/>
    </source>
</evidence>
<organism evidence="3 4">
    <name type="scientific">Phanerochaete sordida</name>
    <dbReference type="NCBI Taxonomy" id="48140"/>
    <lineage>
        <taxon>Eukaryota</taxon>
        <taxon>Fungi</taxon>
        <taxon>Dikarya</taxon>
        <taxon>Basidiomycota</taxon>
        <taxon>Agaricomycotina</taxon>
        <taxon>Agaricomycetes</taxon>
        <taxon>Polyporales</taxon>
        <taxon>Phanerochaetaceae</taxon>
        <taxon>Phanerochaete</taxon>
    </lineage>
</organism>
<feature type="region of interest" description="Disordered" evidence="1">
    <location>
        <begin position="311"/>
        <end position="337"/>
    </location>
</feature>
<dbReference type="EMBL" id="BPQB01000013">
    <property type="protein sequence ID" value="GJE89620.1"/>
    <property type="molecule type" value="Genomic_DNA"/>
</dbReference>
<protein>
    <recommendedName>
        <fullName evidence="5">C3H1-type domain-containing protein</fullName>
    </recommendedName>
</protein>
<keyword evidence="2" id="KW-1133">Transmembrane helix</keyword>
<reference evidence="3 4" key="1">
    <citation type="submission" date="2021-08" db="EMBL/GenBank/DDBJ databases">
        <title>Draft Genome Sequence of Phanerochaete sordida strain YK-624.</title>
        <authorList>
            <person name="Mori T."/>
            <person name="Dohra H."/>
            <person name="Suzuki T."/>
            <person name="Kawagishi H."/>
            <person name="Hirai H."/>
        </authorList>
    </citation>
    <scope>NUCLEOTIDE SEQUENCE [LARGE SCALE GENOMIC DNA]</scope>
    <source>
        <strain evidence="3 4">YK-624</strain>
    </source>
</reference>
<dbReference type="AlphaFoldDB" id="A0A9P3LBW2"/>
<dbReference type="Proteomes" id="UP000703269">
    <property type="component" value="Unassembled WGS sequence"/>
</dbReference>